<accession>E8R0T9</accession>
<gene>
    <name evidence="2" type="ordered locus">Isop_1701</name>
</gene>
<proteinExistence type="predicted"/>
<evidence type="ECO:0000313" key="2">
    <source>
        <dbReference type="EMBL" id="ADV62285.1"/>
    </source>
</evidence>
<feature type="repeat" description="TPR" evidence="1">
    <location>
        <begin position="217"/>
        <end position="250"/>
    </location>
</feature>
<dbReference type="AlphaFoldDB" id="E8R0T9"/>
<dbReference type="Proteomes" id="UP000008631">
    <property type="component" value="Chromosome"/>
</dbReference>
<dbReference type="SMART" id="SM00028">
    <property type="entry name" value="TPR"/>
    <property type="match status" value="2"/>
</dbReference>
<dbReference type="EMBL" id="CP002353">
    <property type="protein sequence ID" value="ADV62285.1"/>
    <property type="molecule type" value="Genomic_DNA"/>
</dbReference>
<dbReference type="InterPro" id="IPR019734">
    <property type="entry name" value="TPR_rpt"/>
</dbReference>
<reference key="1">
    <citation type="submission" date="2010-11" db="EMBL/GenBank/DDBJ databases">
        <title>The complete sequence of chromosome of Isophaera pallida ATCC 43644.</title>
        <authorList>
            <consortium name="US DOE Joint Genome Institute (JGI-PGF)"/>
            <person name="Lucas S."/>
            <person name="Copeland A."/>
            <person name="Lapidus A."/>
            <person name="Bruce D."/>
            <person name="Goodwin L."/>
            <person name="Pitluck S."/>
            <person name="Kyrpides N."/>
            <person name="Mavromatis K."/>
            <person name="Pagani I."/>
            <person name="Ivanova N."/>
            <person name="Saunders E."/>
            <person name="Brettin T."/>
            <person name="Detter J.C."/>
            <person name="Han C."/>
            <person name="Tapia R."/>
            <person name="Land M."/>
            <person name="Hauser L."/>
            <person name="Markowitz V."/>
            <person name="Cheng J.-F."/>
            <person name="Hugenholtz P."/>
            <person name="Woyke T."/>
            <person name="Wu D."/>
            <person name="Eisen J.A."/>
        </authorList>
    </citation>
    <scope>NUCLEOTIDE SEQUENCE</scope>
    <source>
        <strain>ATCC 43644</strain>
    </source>
</reference>
<evidence type="ECO:0000313" key="3">
    <source>
        <dbReference type="Proteomes" id="UP000008631"/>
    </source>
</evidence>
<dbReference type="PROSITE" id="PS50005">
    <property type="entry name" value="TPR"/>
    <property type="match status" value="1"/>
</dbReference>
<dbReference type="Gene3D" id="1.25.40.10">
    <property type="entry name" value="Tetratricopeptide repeat domain"/>
    <property type="match status" value="1"/>
</dbReference>
<evidence type="ECO:0000256" key="1">
    <source>
        <dbReference type="PROSITE-ProRule" id="PRU00339"/>
    </source>
</evidence>
<organism evidence="2 3">
    <name type="scientific">Isosphaera pallida (strain ATCC 43644 / DSM 9630 / IS1B)</name>
    <dbReference type="NCBI Taxonomy" id="575540"/>
    <lineage>
        <taxon>Bacteria</taxon>
        <taxon>Pseudomonadati</taxon>
        <taxon>Planctomycetota</taxon>
        <taxon>Planctomycetia</taxon>
        <taxon>Isosphaerales</taxon>
        <taxon>Isosphaeraceae</taxon>
        <taxon>Isosphaera</taxon>
    </lineage>
</organism>
<dbReference type="HOGENOM" id="CLU_813240_0_0_0"/>
<dbReference type="InParanoid" id="E8R0T9"/>
<sequence>MLESGLCHCQTAVGAASRVVEVAIKREGVCRGFVQGVLALGLLVTLVGCGGANPTPVRPGSAASATPVRSGWSEADRRRLAEALHAGRGNQALADLLGRLQTDPLEPESASWALAVGYVLGRPGDWVVRLVGTDPWWRRLSNDSIWRDRHVEQIRAGAELLLLDGRSDLAGVWLEDPQCDHQPILLDLKAVAALERGEFDAAQHAWNASIAVDPRRATPWLLRARWARRQGDERQAAECFEKARSLRPDEPILLREYAGFERGRGRLQHAAALLARAQKVAEGRMIQGGMGAVEDRPERPRSILPIEVEAPPPFVWEDLLTWLNHKPNRAETDPERKVPGP</sequence>
<protein>
    <submittedName>
        <fullName evidence="2">Uncharacterized protein</fullName>
    </submittedName>
</protein>
<name>E8R0T9_ISOPI</name>
<dbReference type="InterPro" id="IPR011990">
    <property type="entry name" value="TPR-like_helical_dom_sf"/>
</dbReference>
<reference evidence="2 3" key="2">
    <citation type="journal article" date="2011" name="Stand. Genomic Sci.">
        <title>Complete genome sequence of Isosphaera pallida type strain (IS1B).</title>
        <authorList>
            <consortium name="US DOE Joint Genome Institute (JGI-PGF)"/>
            <person name="Goker M."/>
            <person name="Cleland D."/>
            <person name="Saunders E."/>
            <person name="Lapidus A."/>
            <person name="Nolan M."/>
            <person name="Lucas S."/>
            <person name="Hammon N."/>
            <person name="Deshpande S."/>
            <person name="Cheng J.F."/>
            <person name="Tapia R."/>
            <person name="Han C."/>
            <person name="Goodwin L."/>
            <person name="Pitluck S."/>
            <person name="Liolios K."/>
            <person name="Pagani I."/>
            <person name="Ivanova N."/>
            <person name="Mavromatis K."/>
            <person name="Pati A."/>
            <person name="Chen A."/>
            <person name="Palaniappan K."/>
            <person name="Land M."/>
            <person name="Hauser L."/>
            <person name="Chang Y.J."/>
            <person name="Jeffries C.D."/>
            <person name="Detter J.C."/>
            <person name="Beck B."/>
            <person name="Woyke T."/>
            <person name="Bristow J."/>
            <person name="Eisen J.A."/>
            <person name="Markowitz V."/>
            <person name="Hugenholtz P."/>
            <person name="Kyrpides N.C."/>
            <person name="Klenk H.P."/>
        </authorList>
    </citation>
    <scope>NUCLEOTIDE SEQUENCE [LARGE SCALE GENOMIC DNA]</scope>
    <source>
        <strain evidence="3">ATCC 43644 / DSM 9630 / IS1B</strain>
    </source>
</reference>
<dbReference type="SUPFAM" id="SSF48452">
    <property type="entry name" value="TPR-like"/>
    <property type="match status" value="1"/>
</dbReference>
<dbReference type="STRING" id="575540.Isop_1701"/>
<keyword evidence="1" id="KW-0802">TPR repeat</keyword>
<keyword evidence="3" id="KW-1185">Reference proteome</keyword>
<dbReference type="eggNOG" id="COG3063">
    <property type="taxonomic scope" value="Bacteria"/>
</dbReference>
<dbReference type="KEGG" id="ipa:Isop_1701"/>